<evidence type="ECO:0000256" key="3">
    <source>
        <dbReference type="ARBA" id="ARBA00022900"/>
    </source>
</evidence>
<evidence type="ECO:0000313" key="7">
    <source>
        <dbReference type="EMBL" id="ODN00538.1"/>
    </source>
</evidence>
<dbReference type="Gene3D" id="2.30.39.10">
    <property type="entry name" value="Alpha-1-antitrypsin, domain 1"/>
    <property type="match status" value="1"/>
</dbReference>
<name>A0A1D2N5J2_ORCCI</name>
<dbReference type="Gene3D" id="3.30.497.10">
    <property type="entry name" value="Antithrombin, subunit I, domain 2"/>
    <property type="match status" value="1"/>
</dbReference>
<keyword evidence="3" id="KW-0722">Serine protease inhibitor</keyword>
<dbReference type="Proteomes" id="UP000094527">
    <property type="component" value="Unassembled WGS sequence"/>
</dbReference>
<evidence type="ECO:0000259" key="6">
    <source>
        <dbReference type="SMART" id="SM00093"/>
    </source>
</evidence>
<evidence type="ECO:0000313" key="8">
    <source>
        <dbReference type="Proteomes" id="UP000094527"/>
    </source>
</evidence>
<dbReference type="OrthoDB" id="9518664at2759"/>
<dbReference type="AlphaFoldDB" id="A0A1D2N5J2"/>
<dbReference type="InterPro" id="IPR042178">
    <property type="entry name" value="Serpin_sf_1"/>
</dbReference>
<gene>
    <name evidence="7" type="ORF">Ocin01_06151</name>
</gene>
<dbReference type="InterPro" id="IPR036186">
    <property type="entry name" value="Serpin_sf"/>
</dbReference>
<dbReference type="EMBL" id="LJIJ01000200">
    <property type="protein sequence ID" value="ODN00538.1"/>
    <property type="molecule type" value="Genomic_DNA"/>
</dbReference>
<protein>
    <submittedName>
        <fullName evidence="7">Serpin B9</fullName>
    </submittedName>
</protein>
<evidence type="ECO:0000256" key="1">
    <source>
        <dbReference type="ARBA" id="ARBA00009500"/>
    </source>
</evidence>
<keyword evidence="2" id="KW-0646">Protease inhibitor</keyword>
<feature type="compositionally biased region" description="Polar residues" evidence="5">
    <location>
        <begin position="569"/>
        <end position="585"/>
    </location>
</feature>
<dbReference type="InterPro" id="IPR023796">
    <property type="entry name" value="Serpin_dom"/>
</dbReference>
<dbReference type="InterPro" id="IPR042185">
    <property type="entry name" value="Serpin_sf_2"/>
</dbReference>
<feature type="region of interest" description="Disordered" evidence="5">
    <location>
        <begin position="613"/>
        <end position="642"/>
    </location>
</feature>
<dbReference type="InterPro" id="IPR000215">
    <property type="entry name" value="Serpin_fam"/>
</dbReference>
<dbReference type="SMART" id="SM00093">
    <property type="entry name" value="SERPIN"/>
    <property type="match status" value="1"/>
</dbReference>
<comment type="similarity">
    <text evidence="1 4">Belongs to the serpin family.</text>
</comment>
<dbReference type="GO" id="GO:0004867">
    <property type="term" value="F:serine-type endopeptidase inhibitor activity"/>
    <property type="evidence" value="ECO:0007669"/>
    <property type="project" value="UniProtKB-KW"/>
</dbReference>
<evidence type="ECO:0000256" key="4">
    <source>
        <dbReference type="RuleBase" id="RU000411"/>
    </source>
</evidence>
<feature type="domain" description="Serpin" evidence="6">
    <location>
        <begin position="127"/>
        <end position="536"/>
    </location>
</feature>
<feature type="region of interest" description="Disordered" evidence="5">
    <location>
        <begin position="101"/>
        <end position="132"/>
    </location>
</feature>
<sequence length="707" mass="78199">MTVIIGNASGTSNEIPIDEVKQEPSKPISDRTPDLAVPIIATPTTNTTSSENINNTVIADVDTKTVPRAPRPQQKQPNVINQFAQRLNPKIFGRPNKFQNVSSTSAPTSNINANTANNTISTKPRPSVQTPSRIPTIMWSPVSVFNSLTPLLFAANGKTQTELQNILLPTQTPITPGKVTNSSSSFSSFNYTYGIGLELPKNSREFSSATGLFSRVDSPLNTEYIQNVQRNVENVDVQEVDFANVSVAVKNINSWVHERTAGMIEGVMDEGQIDPATFLVLVNCVRFKAMWVAPFDEDLTKISNFTGSNGVQSVRMMHQRSTQLYAKYPFSHHVDDDDEDEDGNDAPVAPFQVLELPYEDHQFSSIFILPNSTDDLLSTMEYVETLGIENIRKMMGPVEVDFSVPKFQINSDVNIEDALVESGLTTLFNPSQANLTRLLPSLVPQSEKDVDSAENSTASKTINKFIPAPYLSKIVHRTIFEISEEGTKAGAVTAISIVPLSALSDHHLIRFTLDRPFIVYLVKNNTILFQGVIASLPELNEEQVKNEVKINADTQNTNTTSRDSIVKANTTQNAKSQENQLSQRGSQKEDDSPWWVPPSVPAYLKNETVDKDAAPANPEFTNQTSSSSAVTVTEDMPDSNVPSATSEIFITEPSAISFTKYQQPEPMDPNGIRFPATAPQLRKHLIKPRLNDNVKFKDHLMHWMNVY</sequence>
<dbReference type="GO" id="GO:0005615">
    <property type="term" value="C:extracellular space"/>
    <property type="evidence" value="ECO:0007669"/>
    <property type="project" value="InterPro"/>
</dbReference>
<feature type="compositionally biased region" description="Polar residues" evidence="5">
    <location>
        <begin position="619"/>
        <end position="631"/>
    </location>
</feature>
<organism evidence="7 8">
    <name type="scientific">Orchesella cincta</name>
    <name type="common">Springtail</name>
    <name type="synonym">Podura cincta</name>
    <dbReference type="NCBI Taxonomy" id="48709"/>
    <lineage>
        <taxon>Eukaryota</taxon>
        <taxon>Metazoa</taxon>
        <taxon>Ecdysozoa</taxon>
        <taxon>Arthropoda</taxon>
        <taxon>Hexapoda</taxon>
        <taxon>Collembola</taxon>
        <taxon>Entomobryomorpha</taxon>
        <taxon>Entomobryoidea</taxon>
        <taxon>Orchesellidae</taxon>
        <taxon>Orchesellinae</taxon>
        <taxon>Orchesella</taxon>
    </lineage>
</organism>
<accession>A0A1D2N5J2</accession>
<dbReference type="STRING" id="48709.A0A1D2N5J2"/>
<comment type="caution">
    <text evidence="7">The sequence shown here is derived from an EMBL/GenBank/DDBJ whole genome shotgun (WGS) entry which is preliminary data.</text>
</comment>
<feature type="region of interest" description="Disordered" evidence="5">
    <location>
        <begin position="569"/>
        <end position="597"/>
    </location>
</feature>
<dbReference type="CDD" id="cd00172">
    <property type="entry name" value="serpin"/>
    <property type="match status" value="1"/>
</dbReference>
<keyword evidence="8" id="KW-1185">Reference proteome</keyword>
<reference evidence="7 8" key="1">
    <citation type="journal article" date="2016" name="Genome Biol. Evol.">
        <title>Gene Family Evolution Reflects Adaptation to Soil Environmental Stressors in the Genome of the Collembolan Orchesella cincta.</title>
        <authorList>
            <person name="Faddeeva-Vakhrusheva A."/>
            <person name="Derks M.F."/>
            <person name="Anvar S.Y."/>
            <person name="Agamennone V."/>
            <person name="Suring W."/>
            <person name="Smit S."/>
            <person name="van Straalen N.M."/>
            <person name="Roelofs D."/>
        </authorList>
    </citation>
    <scope>NUCLEOTIDE SEQUENCE [LARGE SCALE GENOMIC DNA]</scope>
    <source>
        <tissue evidence="7">Mixed pool</tissue>
    </source>
</reference>
<dbReference type="Pfam" id="PF00079">
    <property type="entry name" value="Serpin"/>
    <property type="match status" value="1"/>
</dbReference>
<evidence type="ECO:0000256" key="5">
    <source>
        <dbReference type="SAM" id="MobiDB-lite"/>
    </source>
</evidence>
<feature type="compositionally biased region" description="Low complexity" evidence="5">
    <location>
        <begin position="102"/>
        <end position="122"/>
    </location>
</feature>
<proteinExistence type="inferred from homology"/>
<evidence type="ECO:0000256" key="2">
    <source>
        <dbReference type="ARBA" id="ARBA00022690"/>
    </source>
</evidence>
<dbReference type="PANTHER" id="PTHR11461:SF211">
    <property type="entry name" value="GH10112P-RELATED"/>
    <property type="match status" value="1"/>
</dbReference>
<dbReference type="PANTHER" id="PTHR11461">
    <property type="entry name" value="SERINE PROTEASE INHIBITOR, SERPIN"/>
    <property type="match status" value="1"/>
</dbReference>
<dbReference type="SUPFAM" id="SSF56574">
    <property type="entry name" value="Serpins"/>
    <property type="match status" value="1"/>
</dbReference>